<protein>
    <submittedName>
        <fullName evidence="2">Uncharacterized protein LOC111489991 isoform X2</fullName>
    </submittedName>
</protein>
<dbReference type="RefSeq" id="XP_022994171.1">
    <property type="nucleotide sequence ID" value="XM_023138403.1"/>
</dbReference>
<proteinExistence type="predicted"/>
<dbReference type="GeneID" id="111489991"/>
<evidence type="ECO:0000313" key="1">
    <source>
        <dbReference type="Proteomes" id="UP000504608"/>
    </source>
</evidence>
<name>A0A6J1JYD0_CUCMA</name>
<dbReference type="Proteomes" id="UP000504608">
    <property type="component" value="Unplaced"/>
</dbReference>
<dbReference type="AlphaFoldDB" id="A0A6J1JYD0"/>
<sequence length="98" mass="11150">MLAIVPNHSDGLGNLGIAYLQRILRIIVLFLFGCQKPVLLEASYVRSPFIQLQNEALIIFMGSTMIGGQTLLESEDYFILFFWHKPIASKYCFFSFPS</sequence>
<organism evidence="1 2">
    <name type="scientific">Cucurbita maxima</name>
    <name type="common">Pumpkin</name>
    <name type="synonym">Winter squash</name>
    <dbReference type="NCBI Taxonomy" id="3661"/>
    <lineage>
        <taxon>Eukaryota</taxon>
        <taxon>Viridiplantae</taxon>
        <taxon>Streptophyta</taxon>
        <taxon>Embryophyta</taxon>
        <taxon>Tracheophyta</taxon>
        <taxon>Spermatophyta</taxon>
        <taxon>Magnoliopsida</taxon>
        <taxon>eudicotyledons</taxon>
        <taxon>Gunneridae</taxon>
        <taxon>Pentapetalae</taxon>
        <taxon>rosids</taxon>
        <taxon>fabids</taxon>
        <taxon>Cucurbitales</taxon>
        <taxon>Cucurbitaceae</taxon>
        <taxon>Cucurbiteae</taxon>
        <taxon>Cucurbita</taxon>
    </lineage>
</organism>
<reference evidence="2" key="1">
    <citation type="submission" date="2025-08" db="UniProtKB">
        <authorList>
            <consortium name="RefSeq"/>
        </authorList>
    </citation>
    <scope>IDENTIFICATION</scope>
    <source>
        <tissue evidence="2">Young leaves</tissue>
    </source>
</reference>
<gene>
    <name evidence="2" type="primary">LOC111489991</name>
</gene>
<accession>A0A6J1JYD0</accession>
<evidence type="ECO:0000313" key="2">
    <source>
        <dbReference type="RefSeq" id="XP_022994171.1"/>
    </source>
</evidence>
<keyword evidence="1" id="KW-1185">Reference proteome</keyword>